<dbReference type="GO" id="GO:0071555">
    <property type="term" value="P:cell wall organization"/>
    <property type="evidence" value="ECO:0007669"/>
    <property type="project" value="UniProtKB-KW"/>
</dbReference>
<evidence type="ECO:0000256" key="1">
    <source>
        <dbReference type="ARBA" id="ARBA00005898"/>
    </source>
</evidence>
<dbReference type="NCBIfam" id="NF001126">
    <property type="entry name" value="PRK00139.1-4"/>
    <property type="match status" value="1"/>
</dbReference>
<feature type="binding site" evidence="7">
    <location>
        <begin position="158"/>
        <end position="159"/>
    </location>
    <ligand>
        <name>UDP-N-acetyl-alpha-D-muramoyl-L-alanyl-D-glutamate</name>
        <dbReference type="ChEBI" id="CHEBI:83900"/>
    </ligand>
</feature>
<dbReference type="Pfam" id="PF01225">
    <property type="entry name" value="Mur_ligase"/>
    <property type="match status" value="2"/>
</dbReference>
<dbReference type="Pfam" id="PF02875">
    <property type="entry name" value="Mur_ligase_C"/>
    <property type="match status" value="2"/>
</dbReference>
<comment type="subcellular location">
    <subcellularLocation>
        <location evidence="8 9">Cytoplasm</location>
    </subcellularLocation>
</comment>
<comment type="similarity">
    <text evidence="8">Belongs to the MurCDEF family. MurF subfamily.</text>
</comment>
<dbReference type="Gene3D" id="3.40.1190.10">
    <property type="entry name" value="Mur-like, catalytic domain"/>
    <property type="match status" value="2"/>
</dbReference>
<keyword evidence="8" id="KW-0547">Nucleotide-binding</keyword>
<feature type="binding site" evidence="7">
    <location>
        <begin position="116"/>
        <end position="122"/>
    </location>
    <ligand>
        <name>ATP</name>
        <dbReference type="ChEBI" id="CHEBI:30616"/>
    </ligand>
</feature>
<evidence type="ECO:0000256" key="7">
    <source>
        <dbReference type="HAMAP-Rule" id="MF_00208"/>
    </source>
</evidence>
<dbReference type="PANTHER" id="PTHR23135:SF4">
    <property type="entry name" value="UDP-N-ACETYLMURAMOYL-L-ALANYL-D-GLUTAMATE--2,6-DIAMINOPIMELATE LIGASE MURE HOMOLOG, CHLOROPLASTIC"/>
    <property type="match status" value="1"/>
</dbReference>
<dbReference type="SUPFAM" id="SSF63418">
    <property type="entry name" value="MurE/MurF N-terminal domain"/>
    <property type="match status" value="2"/>
</dbReference>
<dbReference type="OrthoDB" id="9800958at2"/>
<feature type="short sequence motif" description="Meso-diaminopimelate recognition motif" evidence="7">
    <location>
        <begin position="417"/>
        <end position="420"/>
    </location>
</feature>
<reference evidence="13 14" key="1">
    <citation type="journal article" date="2010" name="Stand. Genomic Sci.">
        <title>Complete genome sequence of Haliangium ochraceum type strain (SMP-2).</title>
        <authorList>
            <consortium name="US DOE Joint Genome Institute (JGI-PGF)"/>
            <person name="Ivanova N."/>
            <person name="Daum C."/>
            <person name="Lang E."/>
            <person name="Abt B."/>
            <person name="Kopitz M."/>
            <person name="Saunders E."/>
            <person name="Lapidus A."/>
            <person name="Lucas S."/>
            <person name="Glavina Del Rio T."/>
            <person name="Nolan M."/>
            <person name="Tice H."/>
            <person name="Copeland A."/>
            <person name="Cheng J.F."/>
            <person name="Chen F."/>
            <person name="Bruce D."/>
            <person name="Goodwin L."/>
            <person name="Pitluck S."/>
            <person name="Mavromatis K."/>
            <person name="Pati A."/>
            <person name="Mikhailova N."/>
            <person name="Chen A."/>
            <person name="Palaniappan K."/>
            <person name="Land M."/>
            <person name="Hauser L."/>
            <person name="Chang Y.J."/>
            <person name="Jeffries C.D."/>
            <person name="Detter J.C."/>
            <person name="Brettin T."/>
            <person name="Rohde M."/>
            <person name="Goker M."/>
            <person name="Bristow J."/>
            <person name="Markowitz V."/>
            <person name="Eisen J.A."/>
            <person name="Hugenholtz P."/>
            <person name="Kyrpides N.C."/>
            <person name="Klenk H.P."/>
        </authorList>
    </citation>
    <scope>NUCLEOTIDE SEQUENCE [LARGE SCALE GENOMIC DNA]</scope>
    <source>
        <strain evidence="14">DSM 14365 / CIP 107738 / JCM 11303 / AJ 13395 / SMP-2</strain>
    </source>
</reference>
<dbReference type="InterPro" id="IPR036615">
    <property type="entry name" value="Mur_ligase_C_dom_sf"/>
</dbReference>
<dbReference type="InterPro" id="IPR004101">
    <property type="entry name" value="Mur_ligase_C"/>
</dbReference>
<evidence type="ECO:0000256" key="3">
    <source>
        <dbReference type="ARBA" id="ARBA00022960"/>
    </source>
</evidence>
<keyword evidence="14" id="KW-1185">Reference proteome</keyword>
<dbReference type="RefSeq" id="WP_012827108.1">
    <property type="nucleotide sequence ID" value="NC_013440.1"/>
</dbReference>
<dbReference type="Gene3D" id="3.40.1390.10">
    <property type="entry name" value="MurE/MurF, N-terminal domain"/>
    <property type="match status" value="2"/>
</dbReference>
<dbReference type="InterPro" id="IPR036565">
    <property type="entry name" value="Mur-like_cat_sf"/>
</dbReference>
<dbReference type="EC" id="6.3.2.13" evidence="7"/>
<dbReference type="NCBIfam" id="TIGR01085">
    <property type="entry name" value="murE"/>
    <property type="match status" value="1"/>
</dbReference>
<evidence type="ECO:0000313" key="13">
    <source>
        <dbReference type="EMBL" id="ACY14500.1"/>
    </source>
</evidence>
<dbReference type="GO" id="GO:0051301">
    <property type="term" value="P:cell division"/>
    <property type="evidence" value="ECO:0007669"/>
    <property type="project" value="UniProtKB-KW"/>
</dbReference>
<dbReference type="GO" id="GO:0008765">
    <property type="term" value="F:UDP-N-acetylmuramoylalanyl-D-glutamate-2,6-diaminopimelate ligase activity"/>
    <property type="evidence" value="ECO:0007669"/>
    <property type="project" value="UniProtKB-UniRule"/>
</dbReference>
<dbReference type="GO" id="GO:0009252">
    <property type="term" value="P:peptidoglycan biosynthetic process"/>
    <property type="evidence" value="ECO:0007669"/>
    <property type="project" value="UniProtKB-UniRule"/>
</dbReference>
<dbReference type="GO" id="GO:0008766">
    <property type="term" value="F:UDP-N-acetylmuramoylalanyl-D-glutamyl-2,6-diaminopimelate-D-alanyl-D-alanine ligase activity"/>
    <property type="evidence" value="ECO:0007669"/>
    <property type="project" value="RHEA"/>
</dbReference>
<feature type="binding site" evidence="7">
    <location>
        <position position="185"/>
    </location>
    <ligand>
        <name>UDP-N-acetyl-alpha-D-muramoyl-L-alanyl-D-glutamate</name>
        <dbReference type="ChEBI" id="CHEBI:83900"/>
    </ligand>
</feature>
<dbReference type="InterPro" id="IPR013221">
    <property type="entry name" value="Mur_ligase_cen"/>
</dbReference>
<evidence type="ECO:0000256" key="6">
    <source>
        <dbReference type="ARBA" id="ARBA00023316"/>
    </source>
</evidence>
<dbReference type="HAMAP" id="MF_02019">
    <property type="entry name" value="MurF"/>
    <property type="match status" value="1"/>
</dbReference>
<comment type="caution">
    <text evidence="7">Lacks conserved residue(s) required for the propagation of feature annotation.</text>
</comment>
<feature type="binding site" evidence="7">
    <location>
        <position position="393"/>
    </location>
    <ligand>
        <name>meso-2,6-diaminopimelate</name>
        <dbReference type="ChEBI" id="CHEBI:57791"/>
    </ligand>
</feature>
<dbReference type="EC" id="6.3.2.10" evidence="8"/>
<keyword evidence="2 8" id="KW-0132">Cell division</keyword>
<dbReference type="GO" id="GO:0008360">
    <property type="term" value="P:regulation of cell shape"/>
    <property type="evidence" value="ECO:0007669"/>
    <property type="project" value="UniProtKB-KW"/>
</dbReference>
<feature type="domain" description="Mur ligase N-terminal catalytic" evidence="10">
    <location>
        <begin position="26"/>
        <end position="100"/>
    </location>
</feature>
<sequence>MKLATLIQDLAELAAVRVVGDDARDIRAVRDDSRRVGPGDLFVAVRGARTDGHAYLPAVIDAGAAAVVVERAIEDPALAARVTQVIVPEGARALGVLAARMAGRPGERMRLVGITGTNGKTTCSYLIESILRAHDATCGVIGTVSYRYGAREVPAPYTTPTALILQEALGEMVAASCTHAVLEVSSAALAMERLSGTTVEVAAFTNFTQDHLDVHGSMDAYRAAKERLFRDHLAENGVAVIDVDDKAAPHMIAAAGERRVVRVSARPGATAADAEVRVLAAETTIAGITAEFATPRGSFTLRAPALLGHYNVANLAVAVAVCDALDVPHATIARGIEAMSGVPGRVERVANDAGLDILVDYAHTPDALASVLAALRPLTQRRLLCVFGCGGDRDADKRPKMGAAAAAGADLVVVTSDNPRSEAPRAIIDQILPGVPAPFFVHSDRRVGIAAAVFEAVPGDIVLIAGKGHETYQILGDDTVHFDDREEAARAAAARWGFPLAEMAAAAGGVLHAPEGCAEAASRVVIDGRQVAPGDLYVAIRGEQHDGHAFCEQAANAGACALMVERGRAPRDAAGNALKLAVIEVDDTRLALGSVARWHRARWGELPVYGCPNTGGDRDGDNGDERARAAKPVVGITGSAGKTTTKELIAAALSARYAVHATRASFNNETGVPLTLLALMPHHGAAVIEMGMRGLGQIAYLAELSAPTVAAVLNAGTAHIGVVGSAEGIVRGKSEIFAALGEGGVAVYPGDDERLSEYARAAGRVLRFTQALPSGDEVPTPAPAEVCAVAYAPAHRAGPGAATDAATDAATGAATGAATKVLVGADIDLRVQLSPADDARVVRVPLALVGRHNAANAACALACAIAAGVSAEDAAAAMGRARPPALRGQVRELAGRRVLVDCYNANPASMRAALATLTELARADGSRALAVLGDMLELGDEAARAHAEVGQMAGDLDVAVIALGEHAAALAGAGAPGDDLARVAASPDEAAAFLLSHTAPGDWVLVKGSRGMRLERVIDAALVLVSAQERPSGET</sequence>
<dbReference type="NCBIfam" id="NF008896">
    <property type="entry name" value="PRK11929.1"/>
    <property type="match status" value="1"/>
</dbReference>
<feature type="binding site" evidence="7">
    <location>
        <position position="470"/>
    </location>
    <ligand>
        <name>meso-2,6-diaminopimelate</name>
        <dbReference type="ChEBI" id="CHEBI:57791"/>
    </ligand>
</feature>
<feature type="binding site" evidence="7">
    <location>
        <position position="193"/>
    </location>
    <ligand>
        <name>UDP-N-acetyl-alpha-D-muramoyl-L-alanyl-D-glutamate</name>
        <dbReference type="ChEBI" id="CHEBI:83900"/>
    </ligand>
</feature>
<evidence type="ECO:0000259" key="10">
    <source>
        <dbReference type="Pfam" id="PF01225"/>
    </source>
</evidence>
<dbReference type="GO" id="GO:0005737">
    <property type="term" value="C:cytoplasm"/>
    <property type="evidence" value="ECO:0007669"/>
    <property type="project" value="UniProtKB-SubCell"/>
</dbReference>
<dbReference type="AlphaFoldDB" id="D0LZ30"/>
<dbReference type="Pfam" id="PF08245">
    <property type="entry name" value="Mur_ligase_M"/>
    <property type="match status" value="2"/>
</dbReference>
<comment type="cofactor">
    <cofactor evidence="7">
        <name>Mg(2+)</name>
        <dbReference type="ChEBI" id="CHEBI:18420"/>
    </cofactor>
</comment>
<dbReference type="GO" id="GO:0047480">
    <property type="term" value="F:UDP-N-acetylmuramoyl-tripeptide-D-alanyl-D-alanine ligase activity"/>
    <property type="evidence" value="ECO:0007669"/>
    <property type="project" value="UniProtKB-UniRule"/>
</dbReference>
<comment type="catalytic activity">
    <reaction evidence="8">
        <text>D-alanyl-D-alanine + UDP-N-acetyl-alpha-D-muramoyl-L-alanyl-gamma-D-glutamyl-meso-2,6-diaminopimelate + ATP = UDP-N-acetyl-alpha-D-muramoyl-L-alanyl-gamma-D-glutamyl-meso-2,6-diaminopimeloyl-D-alanyl-D-alanine + ADP + phosphate + H(+)</text>
        <dbReference type="Rhea" id="RHEA:28374"/>
        <dbReference type="ChEBI" id="CHEBI:15378"/>
        <dbReference type="ChEBI" id="CHEBI:30616"/>
        <dbReference type="ChEBI" id="CHEBI:43474"/>
        <dbReference type="ChEBI" id="CHEBI:57822"/>
        <dbReference type="ChEBI" id="CHEBI:61386"/>
        <dbReference type="ChEBI" id="CHEBI:83905"/>
        <dbReference type="ChEBI" id="CHEBI:456216"/>
        <dbReference type="EC" id="6.3.2.10"/>
    </reaction>
</comment>
<dbReference type="InterPro" id="IPR005863">
    <property type="entry name" value="UDP-N-AcMur_synth"/>
</dbReference>
<dbReference type="SUPFAM" id="SSF53623">
    <property type="entry name" value="MurD-like peptide ligases, catalytic domain"/>
    <property type="match status" value="2"/>
</dbReference>
<feature type="domain" description="Mur ligase C-terminal" evidence="11">
    <location>
        <begin position="889"/>
        <end position="1010"/>
    </location>
</feature>
<dbReference type="STRING" id="502025.Hoch_1954"/>
<dbReference type="KEGG" id="hoh:Hoch_1954"/>
<dbReference type="HAMAP" id="MF_00208">
    <property type="entry name" value="MurE"/>
    <property type="match status" value="1"/>
</dbReference>
<feature type="domain" description="Mur ligase C-terminal" evidence="11">
    <location>
        <begin position="344"/>
        <end position="468"/>
    </location>
</feature>
<dbReference type="GO" id="GO:0000287">
    <property type="term" value="F:magnesium ion binding"/>
    <property type="evidence" value="ECO:0007669"/>
    <property type="project" value="UniProtKB-UniRule"/>
</dbReference>
<comment type="pathway">
    <text evidence="8 9">Cell wall biogenesis; peptidoglycan biosynthesis.</text>
</comment>
<dbReference type="InterPro" id="IPR000713">
    <property type="entry name" value="Mur_ligase_N"/>
</dbReference>
<proteinExistence type="inferred from homology"/>
<name>D0LZ30_HALO1</name>
<evidence type="ECO:0000259" key="12">
    <source>
        <dbReference type="Pfam" id="PF08245"/>
    </source>
</evidence>
<dbReference type="eggNOG" id="COG0770">
    <property type="taxonomic scope" value="Bacteria"/>
</dbReference>
<dbReference type="GO" id="GO:0005524">
    <property type="term" value="F:ATP binding"/>
    <property type="evidence" value="ECO:0007669"/>
    <property type="project" value="UniProtKB-UniRule"/>
</dbReference>
<keyword evidence="3 8" id="KW-0133">Cell shape</keyword>
<keyword evidence="4 8" id="KW-0573">Peptidoglycan synthesis</keyword>
<evidence type="ECO:0000259" key="11">
    <source>
        <dbReference type="Pfam" id="PF02875"/>
    </source>
</evidence>
<evidence type="ECO:0000313" key="14">
    <source>
        <dbReference type="Proteomes" id="UP000001880"/>
    </source>
</evidence>
<keyword evidence="8" id="KW-0963">Cytoplasm</keyword>
<evidence type="ECO:0000256" key="9">
    <source>
        <dbReference type="RuleBase" id="RU004135"/>
    </source>
</evidence>
<gene>
    <name evidence="7" type="primary">murE</name>
    <name evidence="8" type="synonym">murF</name>
    <name evidence="13" type="ordered locus">Hoch_1954</name>
</gene>
<feature type="binding site" evidence="7">
    <location>
        <begin position="417"/>
        <end position="420"/>
    </location>
    <ligand>
        <name>meso-2,6-diaminopimelate</name>
        <dbReference type="ChEBI" id="CHEBI:57791"/>
    </ligand>
</feature>
<feature type="domain" description="Mur ligase central" evidence="12">
    <location>
        <begin position="636"/>
        <end position="762"/>
    </location>
</feature>
<feature type="domain" description="Mur ligase N-terminal catalytic" evidence="10">
    <location>
        <begin position="524"/>
        <end position="597"/>
    </location>
</feature>
<dbReference type="Gene3D" id="3.90.190.20">
    <property type="entry name" value="Mur ligase, C-terminal domain"/>
    <property type="match status" value="2"/>
</dbReference>
<protein>
    <recommendedName>
        <fullName evidence="7 8">Multifunctional fusion protein</fullName>
    </recommendedName>
    <domain>
        <recommendedName>
            <fullName evidence="7">UDP-N-acetylmuramoyl-L-alanyl-D-glutamate--2,6-diaminopimelate ligase</fullName>
            <ecNumber evidence="7">6.3.2.13</ecNumber>
        </recommendedName>
        <alternativeName>
            <fullName evidence="7">Meso-A2pm-adding enzyme</fullName>
        </alternativeName>
        <alternativeName>
            <fullName evidence="7">Meso-diaminopimelate-adding enzyme</fullName>
        </alternativeName>
        <alternativeName>
            <fullName evidence="7">UDP-MurNAc-L-Ala-D-Glu:meso-diaminopimelate ligase</fullName>
        </alternativeName>
        <alternativeName>
            <fullName evidence="7">UDP-MurNAc-tripeptide synthetase</fullName>
        </alternativeName>
        <alternativeName>
            <fullName evidence="7">UDP-N-acetylmuramyl-tripeptide synthetase</fullName>
        </alternativeName>
    </domain>
    <domain>
        <recommendedName>
            <fullName evidence="8">UDP-N-acetylmuramoyl-tripeptide--D-alanyl-D-alanine ligase</fullName>
            <ecNumber evidence="8">6.3.2.10</ecNumber>
        </recommendedName>
        <alternativeName>
            <fullName evidence="8">D-alanyl-D-alanine-adding enzyme</fullName>
        </alternativeName>
    </domain>
</protein>
<dbReference type="eggNOG" id="COG0769">
    <property type="taxonomic scope" value="Bacteria"/>
</dbReference>
<dbReference type="EMBL" id="CP001804">
    <property type="protein sequence ID" value="ACY14500.1"/>
    <property type="molecule type" value="Genomic_DNA"/>
</dbReference>
<dbReference type="InterPro" id="IPR035911">
    <property type="entry name" value="MurE/MurF_N"/>
</dbReference>
<comment type="similarity">
    <text evidence="1 7">Belongs to the MurCDEF family. MurE subfamily.</text>
</comment>
<dbReference type="SUPFAM" id="SSF53244">
    <property type="entry name" value="MurD-like peptide ligases, peptide-binding domain"/>
    <property type="match status" value="2"/>
</dbReference>
<comment type="catalytic activity">
    <reaction evidence="7">
        <text>UDP-N-acetyl-alpha-D-muramoyl-L-alanyl-D-glutamate + meso-2,6-diaminopimelate + ATP = UDP-N-acetyl-alpha-D-muramoyl-L-alanyl-gamma-D-glutamyl-meso-2,6-diaminopimelate + ADP + phosphate + H(+)</text>
        <dbReference type="Rhea" id="RHEA:23676"/>
        <dbReference type="ChEBI" id="CHEBI:15378"/>
        <dbReference type="ChEBI" id="CHEBI:30616"/>
        <dbReference type="ChEBI" id="CHEBI:43474"/>
        <dbReference type="ChEBI" id="CHEBI:57791"/>
        <dbReference type="ChEBI" id="CHEBI:83900"/>
        <dbReference type="ChEBI" id="CHEBI:83905"/>
        <dbReference type="ChEBI" id="CHEBI:456216"/>
        <dbReference type="EC" id="6.3.2.13"/>
    </reaction>
</comment>
<evidence type="ECO:0000256" key="2">
    <source>
        <dbReference type="ARBA" id="ARBA00022618"/>
    </source>
</evidence>
<evidence type="ECO:0000256" key="5">
    <source>
        <dbReference type="ARBA" id="ARBA00023306"/>
    </source>
</evidence>
<comment type="function">
    <text evidence="7">Catalyzes the addition of meso-diaminopimelic acid to the nucleotide precursor UDP-N-acetylmuramoyl-L-alanyl-D-glutamate (UMAG) in the biosynthesis of bacterial cell-wall peptidoglycan.</text>
</comment>
<dbReference type="UniPathway" id="UPA00219"/>
<accession>D0LZ30</accession>
<dbReference type="InterPro" id="IPR005761">
    <property type="entry name" value="UDP-N-AcMur-Glu-dNH2Pim_ligase"/>
</dbReference>
<keyword evidence="7" id="KW-0460">Magnesium</keyword>
<feature type="domain" description="Mur ligase central" evidence="12">
    <location>
        <begin position="114"/>
        <end position="322"/>
    </location>
</feature>
<feature type="binding site" evidence="7">
    <location>
        <position position="466"/>
    </location>
    <ligand>
        <name>meso-2,6-diaminopimelate</name>
        <dbReference type="ChEBI" id="CHEBI:57791"/>
    </ligand>
</feature>
<feature type="binding site" evidence="8">
    <location>
        <begin position="638"/>
        <end position="644"/>
    </location>
    <ligand>
        <name>ATP</name>
        <dbReference type="ChEBI" id="CHEBI:30616"/>
    </ligand>
</feature>
<comment type="PTM">
    <text evidence="7">Carboxylation is probably crucial for Mg(2+) binding and, consequently, for the gamma-phosphate positioning of ATP.</text>
</comment>
<keyword evidence="6 8" id="KW-0961">Cell wall biogenesis/degradation</keyword>
<keyword evidence="8" id="KW-0067">ATP-binding</keyword>
<keyword evidence="8" id="KW-0436">Ligase</keyword>
<dbReference type="PANTHER" id="PTHR23135">
    <property type="entry name" value="MUR LIGASE FAMILY MEMBER"/>
    <property type="match status" value="1"/>
</dbReference>
<organism evidence="13 14">
    <name type="scientific">Haliangium ochraceum (strain DSM 14365 / JCM 11303 / SMP-2)</name>
    <dbReference type="NCBI Taxonomy" id="502025"/>
    <lineage>
        <taxon>Bacteria</taxon>
        <taxon>Pseudomonadati</taxon>
        <taxon>Myxococcota</taxon>
        <taxon>Polyangia</taxon>
        <taxon>Haliangiales</taxon>
        <taxon>Kofleriaceae</taxon>
        <taxon>Haliangium</taxon>
    </lineage>
</organism>
<evidence type="ECO:0000256" key="8">
    <source>
        <dbReference type="HAMAP-Rule" id="MF_02019"/>
    </source>
</evidence>
<dbReference type="Proteomes" id="UP000001880">
    <property type="component" value="Chromosome"/>
</dbReference>
<evidence type="ECO:0000256" key="4">
    <source>
        <dbReference type="ARBA" id="ARBA00022984"/>
    </source>
</evidence>
<feature type="binding site" evidence="7">
    <location>
        <position position="33"/>
    </location>
    <ligand>
        <name>UDP-N-acetyl-alpha-D-muramoyl-L-alanyl-D-glutamate</name>
        <dbReference type="ChEBI" id="CHEBI:83900"/>
    </ligand>
</feature>
<comment type="function">
    <text evidence="8">Involved in cell wall formation. Catalyzes the final step in the synthesis of UDP-N-acetylmuramoyl-pentapeptide, the precursor of murein.</text>
</comment>
<feature type="modified residue" description="N6-carboxylysine" evidence="7">
    <location>
        <position position="225"/>
    </location>
</feature>
<keyword evidence="5 8" id="KW-0131">Cell cycle</keyword>
<dbReference type="HOGENOM" id="CLU_011092_1_0_7"/>